<dbReference type="AlphaFoldDB" id="A0A370HVK6"/>
<keyword evidence="1" id="KW-0472">Membrane</keyword>
<proteinExistence type="predicted"/>
<keyword evidence="1" id="KW-1133">Transmembrane helix</keyword>
<gene>
    <name evidence="2" type="ORF">DES45_101807</name>
</gene>
<name>A0A370HVK6_9HYPH</name>
<comment type="caution">
    <text evidence="2">The sequence shown here is derived from an EMBL/GenBank/DDBJ whole genome shotgun (WGS) entry which is preliminary data.</text>
</comment>
<evidence type="ECO:0000313" key="2">
    <source>
        <dbReference type="EMBL" id="RDI62537.1"/>
    </source>
</evidence>
<feature type="transmembrane region" description="Helical" evidence="1">
    <location>
        <begin position="12"/>
        <end position="32"/>
    </location>
</feature>
<dbReference type="EMBL" id="QQBB01000001">
    <property type="protein sequence ID" value="RDI62537.1"/>
    <property type="molecule type" value="Genomic_DNA"/>
</dbReference>
<keyword evidence="1" id="KW-0812">Transmembrane</keyword>
<accession>A0A370HVK6</accession>
<sequence>MIGFHISETVIFWFNAIVTSAGVASAWVNLIMNLDKLL</sequence>
<protein>
    <submittedName>
        <fullName evidence="2">Uncharacterized protein</fullName>
    </submittedName>
</protein>
<keyword evidence="3" id="KW-1185">Reference proteome</keyword>
<evidence type="ECO:0000313" key="3">
    <source>
        <dbReference type="Proteomes" id="UP000254925"/>
    </source>
</evidence>
<evidence type="ECO:0000256" key="1">
    <source>
        <dbReference type="SAM" id="Phobius"/>
    </source>
</evidence>
<dbReference type="Proteomes" id="UP000254925">
    <property type="component" value="Unassembled WGS sequence"/>
</dbReference>
<organism evidence="2 3">
    <name type="scientific">Microvirga subterranea</name>
    <dbReference type="NCBI Taxonomy" id="186651"/>
    <lineage>
        <taxon>Bacteria</taxon>
        <taxon>Pseudomonadati</taxon>
        <taxon>Pseudomonadota</taxon>
        <taxon>Alphaproteobacteria</taxon>
        <taxon>Hyphomicrobiales</taxon>
        <taxon>Methylobacteriaceae</taxon>
        <taxon>Microvirga</taxon>
    </lineage>
</organism>
<reference evidence="2 3" key="1">
    <citation type="submission" date="2018-07" db="EMBL/GenBank/DDBJ databases">
        <title>Genomic Encyclopedia of Type Strains, Phase IV (KMG-IV): sequencing the most valuable type-strain genomes for metagenomic binning, comparative biology and taxonomic classification.</title>
        <authorList>
            <person name="Goeker M."/>
        </authorList>
    </citation>
    <scope>NUCLEOTIDE SEQUENCE [LARGE SCALE GENOMIC DNA]</scope>
    <source>
        <strain evidence="2 3">DSM 14364</strain>
    </source>
</reference>